<dbReference type="PANTHER" id="PTHR33075">
    <property type="entry name" value="OS02G0499800 PROTEIN"/>
    <property type="match status" value="1"/>
</dbReference>
<dbReference type="Proteomes" id="UP000324897">
    <property type="component" value="Unassembled WGS sequence"/>
</dbReference>
<feature type="non-terminal residue" evidence="3">
    <location>
        <position position="1"/>
    </location>
</feature>
<organism evidence="3 4">
    <name type="scientific">Eragrostis curvula</name>
    <name type="common">weeping love grass</name>
    <dbReference type="NCBI Taxonomy" id="38414"/>
    <lineage>
        <taxon>Eukaryota</taxon>
        <taxon>Viridiplantae</taxon>
        <taxon>Streptophyta</taxon>
        <taxon>Embryophyta</taxon>
        <taxon>Tracheophyta</taxon>
        <taxon>Spermatophyta</taxon>
        <taxon>Magnoliopsida</taxon>
        <taxon>Liliopsida</taxon>
        <taxon>Poales</taxon>
        <taxon>Poaceae</taxon>
        <taxon>PACMAD clade</taxon>
        <taxon>Chloridoideae</taxon>
        <taxon>Eragrostideae</taxon>
        <taxon>Eragrostidinae</taxon>
        <taxon>Eragrostis</taxon>
    </lineage>
</organism>
<comment type="caution">
    <text evidence="3">The sequence shown here is derived from an EMBL/GenBank/DDBJ whole genome shotgun (WGS) entry which is preliminary data.</text>
</comment>
<dbReference type="Pfam" id="PF24530">
    <property type="entry name" value="DUF7597"/>
    <property type="match status" value="1"/>
</dbReference>
<dbReference type="SUPFAM" id="SSF56219">
    <property type="entry name" value="DNase I-like"/>
    <property type="match status" value="1"/>
</dbReference>
<evidence type="ECO:0000256" key="1">
    <source>
        <dbReference type="SAM" id="MobiDB-lite"/>
    </source>
</evidence>
<name>A0A5J9T9P0_9POAL</name>
<evidence type="ECO:0000259" key="2">
    <source>
        <dbReference type="Pfam" id="PF24530"/>
    </source>
</evidence>
<protein>
    <recommendedName>
        <fullName evidence="2">DUF7597 domain-containing protein</fullName>
    </recommendedName>
</protein>
<keyword evidence="4" id="KW-1185">Reference proteome</keyword>
<dbReference type="InterPro" id="IPR056018">
    <property type="entry name" value="DUF7597"/>
</dbReference>
<dbReference type="InterPro" id="IPR036691">
    <property type="entry name" value="Endo/exonu/phosph_ase_sf"/>
</dbReference>
<sequence length="1298" mass="145580">MEYSPPVPDDFDFSRGRKFQAEVLDRFRSSVHHPSSCIDGSFYMLAVFRRFTFRLTEESVSLALHSVLGGTPAGFHVHAESERHFRFSVASKAVGLHIRSVERFTTKNFDLYCFLWRDGTPNWKKDEIVWNKEQEKEWTTVSYRKKSRQTKNRVSFARDMILPSPPVKSKPIAVHPAQIKPATFPVTRSVKIGDFHCPLPVNDLACDRRLLFPNNDSVHVSSVFNKLHTTFENFQIPPEHGQRAAAGHWPSEPALSREVNTDSGARKPQHWPSIRQEDVAASGRAHRSFADSTVPVSMHLPNASLHISRDEPLNSLSHLMHCEQRAAADRLNSRAKDNGRDFDRVKDLSQFRSNGTRLCFRCLSPNHLVIRCSFCFGYNHKAHDCFRKKWVSNTTWRAKQQSVQNKSVSAAGVQSPTKKAHSTVSGNASLTQVTSCRGSPTAQLPPQTQTQLTPLLCLVSNQGASSSQAMANFPMDPHPFIAPEMHLDMGTPARVSCAEISFSGEPVRAHEDFVIALDVDNEINPPDYGIFLQQIRQYITHELHLQVTYCRIHPFGIGLIQLGSIFQRDQLLGGNDHDIDGFRVRFIRHDRALNYRPYPYARFGWIMILGYPLDYMSLQHIDETIAAWGKMIHWHNNPRNKAFVLIKCLYNDTDSVPLSMVFRNGEHQEGSGGSWTAPAYVLNWEEFNQPPPNLDEVPIDGNPHPLPQVLPGEAEHMENLVNENMQNFQQADQAWDAAVIQAGLHGWQPWPQNANNDNGGMGENIPAAQQPIPAQEMQIDEDFNLPAESNSESSSETQLIIQRGRGPEAIFNLDRTRSRQLPFVEPNAIHYKPNWIRPFITGQLLELLSDALPEHNPSAWWNSTVAVRVNLNPDQLNINLTINHRSGAGSIRPMATERQASTCQIIDLSGTTLIWVPPSTASHDHEAGSSSAATSFAMEAEIQAQVAQLESMDPYGIRQRPLRIRSPPNNPPQLQPTHLAITPHLPQTVDNQRAPTYPTVSQRVRTAIKTYRRRKFGILKLVQARVIKKTYSRKTKKEQLVGIATNHPAEQGTSNINETPVTVHNLRRSTRLGNINEGHRNVVVPNPRETAVRSASPREGLQQVASLAGNSVSSNSTEFIGPVKFPTVAEIDDCSIAFPEIPIQVLQDVGVNNCGLSPEEITRELLMDAKDNNSEDGSSGANNSSNVDGYTTNIDGAGTRQSRSWNILNWNIRGLNSDDKQRAVRSKIDESSCSVYCLQETKMQHIDHSTIRKWAPKRFNQFVYHPSHGLSGGIVVGWAGNMFQGQNILLHELSVIVK</sequence>
<proteinExistence type="predicted"/>
<feature type="domain" description="DUF7597" evidence="2">
    <location>
        <begin position="475"/>
        <end position="598"/>
    </location>
</feature>
<feature type="region of interest" description="Disordered" evidence="1">
    <location>
        <begin position="402"/>
        <end position="426"/>
    </location>
</feature>
<dbReference type="PANTHER" id="PTHR33075:SF10">
    <property type="entry name" value="DUF4283 DOMAIN-CONTAINING PROTEIN"/>
    <property type="match status" value="1"/>
</dbReference>
<evidence type="ECO:0000313" key="4">
    <source>
        <dbReference type="Proteomes" id="UP000324897"/>
    </source>
</evidence>
<accession>A0A5J9T9P0</accession>
<dbReference type="Gramene" id="TVU07301">
    <property type="protein sequence ID" value="TVU07301"/>
    <property type="gene ID" value="EJB05_47351"/>
</dbReference>
<dbReference type="OrthoDB" id="684996at2759"/>
<reference evidence="3 4" key="1">
    <citation type="journal article" date="2019" name="Sci. Rep.">
        <title>A high-quality genome of Eragrostis curvula grass provides insights into Poaceae evolution and supports new strategies to enhance forage quality.</title>
        <authorList>
            <person name="Carballo J."/>
            <person name="Santos B.A.C.M."/>
            <person name="Zappacosta D."/>
            <person name="Garbus I."/>
            <person name="Selva J.P."/>
            <person name="Gallo C.A."/>
            <person name="Diaz A."/>
            <person name="Albertini E."/>
            <person name="Caccamo M."/>
            <person name="Echenique V."/>
        </authorList>
    </citation>
    <scope>NUCLEOTIDE SEQUENCE [LARGE SCALE GENOMIC DNA]</scope>
    <source>
        <strain evidence="4">cv. Victoria</strain>
        <tissue evidence="3">Leaf</tissue>
    </source>
</reference>
<evidence type="ECO:0000313" key="3">
    <source>
        <dbReference type="EMBL" id="TVU07301.1"/>
    </source>
</evidence>
<feature type="region of interest" description="Disordered" evidence="1">
    <location>
        <begin position="254"/>
        <end position="274"/>
    </location>
</feature>
<dbReference type="Gene3D" id="3.60.10.10">
    <property type="entry name" value="Endonuclease/exonuclease/phosphatase"/>
    <property type="match status" value="1"/>
</dbReference>
<gene>
    <name evidence="3" type="ORF">EJB05_47351</name>
</gene>
<dbReference type="EMBL" id="RWGY01000045">
    <property type="protein sequence ID" value="TVU07301.1"/>
    <property type="molecule type" value="Genomic_DNA"/>
</dbReference>
<feature type="region of interest" description="Disordered" evidence="1">
    <location>
        <begin position="1170"/>
        <end position="1189"/>
    </location>
</feature>
<feature type="compositionally biased region" description="Polar residues" evidence="1">
    <location>
        <begin position="1175"/>
        <end position="1189"/>
    </location>
</feature>